<accession>A0A1B9IHW9</accession>
<reference evidence="1 2" key="1">
    <citation type="submission" date="2013-07" db="EMBL/GenBank/DDBJ databases">
        <title>The Genome Sequence of Kwoniella mangroviensis CBS10435.</title>
        <authorList>
            <consortium name="The Broad Institute Genome Sequencing Platform"/>
            <person name="Cuomo C."/>
            <person name="Litvintseva A."/>
            <person name="Chen Y."/>
            <person name="Heitman J."/>
            <person name="Sun S."/>
            <person name="Springer D."/>
            <person name="Dromer F."/>
            <person name="Young S.K."/>
            <person name="Zeng Q."/>
            <person name="Gargeya S."/>
            <person name="Fitzgerald M."/>
            <person name="Abouelleil A."/>
            <person name="Alvarado L."/>
            <person name="Berlin A.M."/>
            <person name="Chapman S.B."/>
            <person name="Dewar J."/>
            <person name="Goldberg J."/>
            <person name="Griggs A."/>
            <person name="Gujja S."/>
            <person name="Hansen M."/>
            <person name="Howarth C."/>
            <person name="Imamovic A."/>
            <person name="Larimer J."/>
            <person name="McCowan C."/>
            <person name="Murphy C."/>
            <person name="Pearson M."/>
            <person name="Priest M."/>
            <person name="Roberts A."/>
            <person name="Saif S."/>
            <person name="Shea T."/>
            <person name="Sykes S."/>
            <person name="Wortman J."/>
            <person name="Nusbaum C."/>
            <person name="Birren B."/>
        </authorList>
    </citation>
    <scope>NUCLEOTIDE SEQUENCE [LARGE SCALE GENOMIC DNA]</scope>
    <source>
        <strain evidence="1 2">CBS 10435</strain>
    </source>
</reference>
<protein>
    <submittedName>
        <fullName evidence="1">Uncharacterized protein</fullName>
    </submittedName>
</protein>
<gene>
    <name evidence="1" type="ORF">L486_07236</name>
</gene>
<organism evidence="1 2">
    <name type="scientific">Kwoniella mangroviensis CBS 10435</name>
    <dbReference type="NCBI Taxonomy" id="1331196"/>
    <lineage>
        <taxon>Eukaryota</taxon>
        <taxon>Fungi</taxon>
        <taxon>Dikarya</taxon>
        <taxon>Basidiomycota</taxon>
        <taxon>Agaricomycotina</taxon>
        <taxon>Tremellomycetes</taxon>
        <taxon>Tremellales</taxon>
        <taxon>Cryptococcaceae</taxon>
        <taxon>Kwoniella</taxon>
    </lineage>
</organism>
<dbReference type="EMBL" id="KI669467">
    <property type="protein sequence ID" value="OCF55125.1"/>
    <property type="molecule type" value="Genomic_DNA"/>
</dbReference>
<evidence type="ECO:0000313" key="2">
    <source>
        <dbReference type="Proteomes" id="UP000092583"/>
    </source>
</evidence>
<dbReference type="Proteomes" id="UP000092583">
    <property type="component" value="Unassembled WGS sequence"/>
</dbReference>
<name>A0A1B9IHW9_9TREE</name>
<proteinExistence type="predicted"/>
<evidence type="ECO:0000313" key="1">
    <source>
        <dbReference type="EMBL" id="OCF55125.1"/>
    </source>
</evidence>
<keyword evidence="2" id="KW-1185">Reference proteome</keyword>
<dbReference type="AlphaFoldDB" id="A0A1B9IHW9"/>
<reference evidence="2" key="2">
    <citation type="submission" date="2013-12" db="EMBL/GenBank/DDBJ databases">
        <title>Evolution of pathogenesis and genome organization in the Tremellales.</title>
        <authorList>
            <person name="Cuomo C."/>
            <person name="Litvintseva A."/>
            <person name="Heitman J."/>
            <person name="Chen Y."/>
            <person name="Sun S."/>
            <person name="Springer D."/>
            <person name="Dromer F."/>
            <person name="Young S."/>
            <person name="Zeng Q."/>
            <person name="Chapman S."/>
            <person name="Gujja S."/>
            <person name="Saif S."/>
            <person name="Birren B."/>
        </authorList>
    </citation>
    <scope>NUCLEOTIDE SEQUENCE [LARGE SCALE GENOMIC DNA]</scope>
    <source>
        <strain evidence="2">CBS 10435</strain>
    </source>
</reference>
<sequence>MTKAFIDGESDEGKMDILITDPNNIDIHTRPVDRSYTSTNDGLDLDFTNQQEEFKVQYISASDYYLNPSNRWERDEEEEEYWKCRLLPSPRLVNYRYELAQDKYNSIEPDDLEFLSVSDLQGEMDECHRRREVEANSRSRW</sequence>